<evidence type="ECO:0008006" key="4">
    <source>
        <dbReference type="Google" id="ProtNLM"/>
    </source>
</evidence>
<gene>
    <name evidence="2" type="ordered locus">PERMA_0818</name>
</gene>
<dbReference type="PaxDb" id="123214-PERMA_0818"/>
<organism evidence="2 3">
    <name type="scientific">Persephonella marina (strain DSM 14350 / EX-H1)</name>
    <dbReference type="NCBI Taxonomy" id="123214"/>
    <lineage>
        <taxon>Bacteria</taxon>
        <taxon>Pseudomonadati</taxon>
        <taxon>Aquificota</taxon>
        <taxon>Aquificia</taxon>
        <taxon>Aquificales</taxon>
        <taxon>Hydrogenothermaceae</taxon>
        <taxon>Persephonella</taxon>
    </lineage>
</organism>
<dbReference type="OrthoDB" id="10016at2"/>
<dbReference type="Proteomes" id="UP000001366">
    <property type="component" value="Chromosome"/>
</dbReference>
<accession>C0QPK9</accession>
<dbReference type="HOGENOM" id="CLU_739349_0_0_0"/>
<sequence length="374" mass="43004">MIIKAVDLGLKRELIGEVNPLKKNIKIIKKEPKICKKVYGFPSSKSTFRKYSFPFKDRSKIEKAVRTQLQMDLPFPVDQIEYSYFERYEKNRTEIFCVIVRKEDLQKIKDGDIIDSEIFALLRLAKYNGLNNCEILHFSEGYSVYLKIKDQFIDQVRVFSQKPEIDDNFYLSGNIPEDISSNRILKNPTDDPSLNVAFGLLLRGVDDTGIDLLHRSEELYTEKILKGAVYLTLAVVLFNLALIFRLELLERQLRSIKEKEKELFVKGFNYTGEVFDPLEQAKGKIASLKASSVKKEDAVDILDFIGRSKRSAGISRIYRISITSERFVIQGIAYSIKDVERFKNGLNSKYEANIDETVSTPEGMVRFSISGVIR</sequence>
<dbReference type="eggNOG" id="ENOG502ZGES">
    <property type="taxonomic scope" value="Bacteria"/>
</dbReference>
<proteinExistence type="predicted"/>
<evidence type="ECO:0000313" key="2">
    <source>
        <dbReference type="EMBL" id="ACO04417.1"/>
    </source>
</evidence>
<keyword evidence="3" id="KW-1185">Reference proteome</keyword>
<dbReference type="STRING" id="123214.PERMA_0818"/>
<dbReference type="AlphaFoldDB" id="C0QPK9"/>
<name>C0QPK9_PERMH</name>
<dbReference type="EMBL" id="CP001230">
    <property type="protein sequence ID" value="ACO04417.1"/>
    <property type="molecule type" value="Genomic_DNA"/>
</dbReference>
<protein>
    <recommendedName>
        <fullName evidence="4">General secretion pathway protein L</fullName>
    </recommendedName>
</protein>
<reference evidence="2 3" key="1">
    <citation type="journal article" date="2009" name="J. Bacteriol.">
        <title>Complete and draft genome sequences of six members of the Aquificales.</title>
        <authorList>
            <person name="Reysenbach A.L."/>
            <person name="Hamamura N."/>
            <person name="Podar M."/>
            <person name="Griffiths E."/>
            <person name="Ferreira S."/>
            <person name="Hochstein R."/>
            <person name="Heidelberg J."/>
            <person name="Johnson J."/>
            <person name="Mead D."/>
            <person name="Pohorille A."/>
            <person name="Sarmiento M."/>
            <person name="Schweighofer K."/>
            <person name="Seshadri R."/>
            <person name="Voytek M.A."/>
        </authorList>
    </citation>
    <scope>NUCLEOTIDE SEQUENCE [LARGE SCALE GENOMIC DNA]</scope>
    <source>
        <strain evidence="3">DSM 14350 / EX-H1</strain>
    </source>
</reference>
<keyword evidence="1" id="KW-0812">Transmembrane</keyword>
<keyword evidence="1" id="KW-1133">Transmembrane helix</keyword>
<dbReference type="RefSeq" id="WP_012676655.1">
    <property type="nucleotide sequence ID" value="NC_012440.1"/>
</dbReference>
<evidence type="ECO:0000256" key="1">
    <source>
        <dbReference type="SAM" id="Phobius"/>
    </source>
</evidence>
<feature type="transmembrane region" description="Helical" evidence="1">
    <location>
        <begin position="228"/>
        <end position="249"/>
    </location>
</feature>
<keyword evidence="1" id="KW-0472">Membrane</keyword>
<dbReference type="KEGG" id="pmx:PERMA_0818"/>
<evidence type="ECO:0000313" key="3">
    <source>
        <dbReference type="Proteomes" id="UP000001366"/>
    </source>
</evidence>